<evidence type="ECO:0000259" key="1">
    <source>
        <dbReference type="Pfam" id="PF12705"/>
    </source>
</evidence>
<feature type="domain" description="PD-(D/E)XK endonuclease-like" evidence="1">
    <location>
        <begin position="5"/>
        <end position="190"/>
    </location>
</feature>
<protein>
    <recommendedName>
        <fullName evidence="1">PD-(D/E)XK endonuclease-like domain-containing protein</fullName>
    </recommendedName>
</protein>
<organism evidence="2">
    <name type="scientific">marine sediment metagenome</name>
    <dbReference type="NCBI Taxonomy" id="412755"/>
    <lineage>
        <taxon>unclassified sequences</taxon>
        <taxon>metagenomes</taxon>
        <taxon>ecological metagenomes</taxon>
    </lineage>
</organism>
<name>X1HJL0_9ZZZZ</name>
<dbReference type="EMBL" id="BARU01020865">
    <property type="protein sequence ID" value="GAH54004.1"/>
    <property type="molecule type" value="Genomic_DNA"/>
</dbReference>
<gene>
    <name evidence="2" type="ORF">S03H2_34220</name>
</gene>
<dbReference type="Gene3D" id="3.90.320.10">
    <property type="match status" value="1"/>
</dbReference>
<dbReference type="InterPro" id="IPR011604">
    <property type="entry name" value="PDDEXK-like_dom_sf"/>
</dbReference>
<proteinExistence type="predicted"/>
<dbReference type="AlphaFoldDB" id="X1HJL0"/>
<dbReference type="InterPro" id="IPR038726">
    <property type="entry name" value="PDDEXK_AddAB-type"/>
</dbReference>
<feature type="non-terminal residue" evidence="2">
    <location>
        <position position="212"/>
    </location>
</feature>
<evidence type="ECO:0000313" key="2">
    <source>
        <dbReference type="EMBL" id="GAH54004.1"/>
    </source>
</evidence>
<dbReference type="Pfam" id="PF12705">
    <property type="entry name" value="PDDEXK_1"/>
    <property type="match status" value="1"/>
</dbReference>
<accession>X1HJL0</accession>
<comment type="caution">
    <text evidence="2">The sequence shown here is derived from an EMBL/GenBank/DDBJ whole genome shotgun (WGS) entry which is preliminary data.</text>
</comment>
<reference evidence="2" key="1">
    <citation type="journal article" date="2014" name="Front. Microbiol.">
        <title>High frequency of phylogenetically diverse reductive dehalogenase-homologous genes in deep subseafloor sedimentary metagenomes.</title>
        <authorList>
            <person name="Kawai M."/>
            <person name="Futagami T."/>
            <person name="Toyoda A."/>
            <person name="Takaki Y."/>
            <person name="Nishi S."/>
            <person name="Hori S."/>
            <person name="Arai W."/>
            <person name="Tsubouchi T."/>
            <person name="Morono Y."/>
            <person name="Uchiyama I."/>
            <person name="Ito T."/>
            <person name="Fujiyama A."/>
            <person name="Inagaki F."/>
            <person name="Takami H."/>
        </authorList>
    </citation>
    <scope>NUCLEOTIDE SEQUENCE</scope>
    <source>
        <strain evidence="2">Expedition CK06-06</strain>
    </source>
</reference>
<sequence>MVKNAIVFDYKRKGKSFSWAKLYYGLDMQLPIYMLAVGSASRGQRTEDRGQRTEDALCSILNAQVAGAFYMPVEVAPTRATLDELSEKTESFDYKAKGIFNGEFARELDKIALKDSKFYNFYVTKDGEPYGSYGNRGVLKPADFEKVLKFTERKIVQLAEEILSGRIDVKPYRLSGKSPCSYCKYKSVCRFDWQINDYNPLESFGKIRVLEE</sequence>